<name>A0A5F2BHE8_9LEPT</name>
<dbReference type="PROSITE" id="PS50943">
    <property type="entry name" value="HTH_CROC1"/>
    <property type="match status" value="1"/>
</dbReference>
<dbReference type="RefSeq" id="WP_135670375.1">
    <property type="nucleotide sequence ID" value="NZ_RQGN01000038.1"/>
</dbReference>
<evidence type="ECO:0000259" key="1">
    <source>
        <dbReference type="PROSITE" id="PS50943"/>
    </source>
</evidence>
<dbReference type="SUPFAM" id="SSF47413">
    <property type="entry name" value="lambda repressor-like DNA-binding domains"/>
    <property type="match status" value="1"/>
</dbReference>
<dbReference type="EMBL" id="RQGN01000038">
    <property type="protein sequence ID" value="TGM04817.1"/>
    <property type="molecule type" value="Genomic_DNA"/>
</dbReference>
<dbReference type="InterPro" id="IPR001387">
    <property type="entry name" value="Cro/C1-type_HTH"/>
</dbReference>
<protein>
    <submittedName>
        <fullName evidence="2">XRE family transcriptional regulator</fullName>
    </submittedName>
</protein>
<dbReference type="AlphaFoldDB" id="A0A5F2BHE8"/>
<dbReference type="InterPro" id="IPR010982">
    <property type="entry name" value="Lambda_DNA-bd_dom_sf"/>
</dbReference>
<reference evidence="2 3" key="1">
    <citation type="journal article" date="2019" name="PLoS Negl. Trop. Dis.">
        <title>Revisiting the worldwide diversity of Leptospira species in the environment.</title>
        <authorList>
            <person name="Vincent A.T."/>
            <person name="Schiettekatte O."/>
            <person name="Bourhy P."/>
            <person name="Veyrier F.J."/>
            <person name="Picardeau M."/>
        </authorList>
    </citation>
    <scope>NUCLEOTIDE SEQUENCE [LARGE SCALE GENOMIC DNA]</scope>
    <source>
        <strain evidence="2 3">201702444</strain>
    </source>
</reference>
<dbReference type="Proteomes" id="UP000298429">
    <property type="component" value="Unassembled WGS sequence"/>
</dbReference>
<dbReference type="OrthoDB" id="338446at2"/>
<evidence type="ECO:0000313" key="2">
    <source>
        <dbReference type="EMBL" id="TGM04817.1"/>
    </source>
</evidence>
<evidence type="ECO:0000313" key="3">
    <source>
        <dbReference type="Proteomes" id="UP000298429"/>
    </source>
</evidence>
<dbReference type="Gene3D" id="1.10.260.40">
    <property type="entry name" value="lambda repressor-like DNA-binding domains"/>
    <property type="match status" value="1"/>
</dbReference>
<organism evidence="2 3">
    <name type="scientific">Leptospira barantonii</name>
    <dbReference type="NCBI Taxonomy" id="2023184"/>
    <lineage>
        <taxon>Bacteria</taxon>
        <taxon>Pseudomonadati</taxon>
        <taxon>Spirochaetota</taxon>
        <taxon>Spirochaetia</taxon>
        <taxon>Leptospirales</taxon>
        <taxon>Leptospiraceae</taxon>
        <taxon>Leptospira</taxon>
    </lineage>
</organism>
<feature type="domain" description="HTH cro/C1-type" evidence="1">
    <location>
        <begin position="25"/>
        <end position="73"/>
    </location>
</feature>
<dbReference type="GO" id="GO:0003677">
    <property type="term" value="F:DNA binding"/>
    <property type="evidence" value="ECO:0007669"/>
    <property type="project" value="InterPro"/>
</dbReference>
<proteinExistence type="predicted"/>
<gene>
    <name evidence="2" type="ORF">EHQ76_07150</name>
</gene>
<sequence>MKVPENIDTPGKRLQFIRTKGFEDSRKLSQEEFAASIFTSQANLSKLENDSSEPTEMILFVIQTIYGFNMDWILKGKGPVKVTEFPEAKGLIKRYDEYDNLLRKLEKDSKLKDCIDSLFKLSNESREAVEKMIYLLSRK</sequence>
<dbReference type="CDD" id="cd00093">
    <property type="entry name" value="HTH_XRE"/>
    <property type="match status" value="1"/>
</dbReference>
<comment type="caution">
    <text evidence="2">The sequence shown here is derived from an EMBL/GenBank/DDBJ whole genome shotgun (WGS) entry which is preliminary data.</text>
</comment>
<accession>A0A5F2BHE8</accession>
<dbReference type="Pfam" id="PF01381">
    <property type="entry name" value="HTH_3"/>
    <property type="match status" value="1"/>
</dbReference>